<evidence type="ECO:0000313" key="5">
    <source>
        <dbReference type="EMBL" id="MFD1606198.1"/>
    </source>
</evidence>
<sequence length="199" mass="23014">MSEIKSSRLTKKGIETKRRILTTAEQVFGEKGYYETSVAEITLRTGVAQGTFYNYFPTKKAVFDELIYQLSSDLRFAIKEAMEEQEGFEEKQRAGYHAFFKWVLDHRNLYSVVQQLVLVDPSLYRWYYEKLADGFIKSIETAIDGGDCKPLLPETIAYSMMGIGQFIGMRWVLWENELVPDDVFDEVMEVIFHGINGRG</sequence>
<dbReference type="PROSITE" id="PS01081">
    <property type="entry name" value="HTH_TETR_1"/>
    <property type="match status" value="1"/>
</dbReference>
<evidence type="ECO:0000259" key="4">
    <source>
        <dbReference type="PROSITE" id="PS50977"/>
    </source>
</evidence>
<dbReference type="PANTHER" id="PTHR43479">
    <property type="entry name" value="ACREF/ENVCD OPERON REPRESSOR-RELATED"/>
    <property type="match status" value="1"/>
</dbReference>
<name>A0ABW4HLD4_9BACI</name>
<gene>
    <name evidence="5" type="ORF">ACFSBH_00745</name>
</gene>
<feature type="DNA-binding region" description="H-T-H motif" evidence="3">
    <location>
        <begin position="37"/>
        <end position="56"/>
    </location>
</feature>
<protein>
    <submittedName>
        <fullName evidence="5">TetR/AcrR family transcriptional regulator</fullName>
    </submittedName>
</protein>
<feature type="domain" description="HTH tetR-type" evidence="4">
    <location>
        <begin position="14"/>
        <end position="74"/>
    </location>
</feature>
<dbReference type="InterPro" id="IPR050624">
    <property type="entry name" value="HTH-type_Tx_Regulator"/>
</dbReference>
<evidence type="ECO:0000256" key="2">
    <source>
        <dbReference type="ARBA" id="ARBA00023125"/>
    </source>
</evidence>
<evidence type="ECO:0000313" key="6">
    <source>
        <dbReference type="Proteomes" id="UP001597221"/>
    </source>
</evidence>
<dbReference type="InterPro" id="IPR001647">
    <property type="entry name" value="HTH_TetR"/>
</dbReference>
<keyword evidence="6" id="KW-1185">Reference proteome</keyword>
<dbReference type="PRINTS" id="PR00455">
    <property type="entry name" value="HTHTETR"/>
</dbReference>
<reference evidence="6" key="1">
    <citation type="journal article" date="2019" name="Int. J. Syst. Evol. Microbiol.">
        <title>The Global Catalogue of Microorganisms (GCM) 10K type strain sequencing project: providing services to taxonomists for standard genome sequencing and annotation.</title>
        <authorList>
            <consortium name="The Broad Institute Genomics Platform"/>
            <consortium name="The Broad Institute Genome Sequencing Center for Infectious Disease"/>
            <person name="Wu L."/>
            <person name="Ma J."/>
        </authorList>
    </citation>
    <scope>NUCLEOTIDE SEQUENCE [LARGE SCALE GENOMIC DNA]</scope>
    <source>
        <strain evidence="6">CGMCC 1.12376</strain>
    </source>
</reference>
<dbReference type="Gene3D" id="1.10.357.10">
    <property type="entry name" value="Tetracycline Repressor, domain 2"/>
    <property type="match status" value="1"/>
</dbReference>
<dbReference type="InterPro" id="IPR036271">
    <property type="entry name" value="Tet_transcr_reg_TetR-rel_C_sf"/>
</dbReference>
<organism evidence="5 6">
    <name type="scientific">Oceanobacillus luteolus</name>
    <dbReference type="NCBI Taxonomy" id="1274358"/>
    <lineage>
        <taxon>Bacteria</taxon>
        <taxon>Bacillati</taxon>
        <taxon>Bacillota</taxon>
        <taxon>Bacilli</taxon>
        <taxon>Bacillales</taxon>
        <taxon>Bacillaceae</taxon>
        <taxon>Oceanobacillus</taxon>
    </lineage>
</organism>
<evidence type="ECO:0000256" key="1">
    <source>
        <dbReference type="ARBA" id="ARBA00022491"/>
    </source>
</evidence>
<dbReference type="SUPFAM" id="SSF46689">
    <property type="entry name" value="Homeodomain-like"/>
    <property type="match status" value="1"/>
</dbReference>
<keyword evidence="2 3" id="KW-0238">DNA-binding</keyword>
<dbReference type="SUPFAM" id="SSF48498">
    <property type="entry name" value="Tetracyclin repressor-like, C-terminal domain"/>
    <property type="match status" value="1"/>
</dbReference>
<evidence type="ECO:0000256" key="3">
    <source>
        <dbReference type="PROSITE-ProRule" id="PRU00335"/>
    </source>
</evidence>
<dbReference type="InterPro" id="IPR023772">
    <property type="entry name" value="DNA-bd_HTH_TetR-type_CS"/>
</dbReference>
<accession>A0ABW4HLD4</accession>
<dbReference type="PROSITE" id="PS50977">
    <property type="entry name" value="HTH_TETR_2"/>
    <property type="match status" value="1"/>
</dbReference>
<dbReference type="PANTHER" id="PTHR43479:SF11">
    <property type="entry name" value="ACREF_ENVCD OPERON REPRESSOR-RELATED"/>
    <property type="match status" value="1"/>
</dbReference>
<proteinExistence type="predicted"/>
<dbReference type="Pfam" id="PF00440">
    <property type="entry name" value="TetR_N"/>
    <property type="match status" value="1"/>
</dbReference>
<dbReference type="Proteomes" id="UP001597221">
    <property type="component" value="Unassembled WGS sequence"/>
</dbReference>
<keyword evidence="1" id="KW-0678">Repressor</keyword>
<dbReference type="RefSeq" id="WP_251514052.1">
    <property type="nucleotide sequence ID" value="NZ_JAMBON010000014.1"/>
</dbReference>
<dbReference type="InterPro" id="IPR009057">
    <property type="entry name" value="Homeodomain-like_sf"/>
</dbReference>
<dbReference type="EMBL" id="JBHUDE010000005">
    <property type="protein sequence ID" value="MFD1606198.1"/>
    <property type="molecule type" value="Genomic_DNA"/>
</dbReference>
<comment type="caution">
    <text evidence="5">The sequence shown here is derived from an EMBL/GenBank/DDBJ whole genome shotgun (WGS) entry which is preliminary data.</text>
</comment>